<dbReference type="InterPro" id="IPR031833">
    <property type="entry name" value="DUF4748"/>
</dbReference>
<feature type="region of interest" description="Disordered" evidence="1">
    <location>
        <begin position="14"/>
        <end position="105"/>
    </location>
</feature>
<feature type="compositionally biased region" description="Basic and acidic residues" evidence="1">
    <location>
        <begin position="18"/>
        <end position="30"/>
    </location>
</feature>
<evidence type="ECO:0000313" key="3">
    <source>
        <dbReference type="Proteomes" id="UP000192927"/>
    </source>
</evidence>
<protein>
    <submittedName>
        <fullName evidence="2">Uncharacterized protein</fullName>
    </submittedName>
</protein>
<accession>A0A1W5CVY9</accession>
<feature type="compositionally biased region" description="Basic and acidic residues" evidence="1">
    <location>
        <begin position="75"/>
        <end position="90"/>
    </location>
</feature>
<sequence>MSLPAAGGGAYYFAKRSVNADRAARHEADLKRRRLTESLEYSAKAAPAKQNQHKSADHAGSPSMEASIDPAPTQHGREAEGQQAQEKSKYEASQPFRARKGDRFS</sequence>
<proteinExistence type="predicted"/>
<dbReference type="PANTHER" id="PTHR41800:SF1">
    <property type="entry name" value="EXPRESSED PROTEIN"/>
    <property type="match status" value="1"/>
</dbReference>
<organism evidence="2 3">
    <name type="scientific">Lasallia pustulata</name>
    <dbReference type="NCBI Taxonomy" id="136370"/>
    <lineage>
        <taxon>Eukaryota</taxon>
        <taxon>Fungi</taxon>
        <taxon>Dikarya</taxon>
        <taxon>Ascomycota</taxon>
        <taxon>Pezizomycotina</taxon>
        <taxon>Lecanoromycetes</taxon>
        <taxon>OSLEUM clade</taxon>
        <taxon>Umbilicariomycetidae</taxon>
        <taxon>Umbilicariales</taxon>
        <taxon>Umbilicariaceae</taxon>
        <taxon>Lasallia</taxon>
    </lineage>
</organism>
<name>A0A1W5CVY9_9LECA</name>
<reference evidence="3" key="1">
    <citation type="submission" date="2017-03" db="EMBL/GenBank/DDBJ databases">
        <authorList>
            <person name="Sharma R."/>
            <person name="Thines M."/>
        </authorList>
    </citation>
    <scope>NUCLEOTIDE SEQUENCE [LARGE SCALE GENOMIC DNA]</scope>
</reference>
<dbReference type="AlphaFoldDB" id="A0A1W5CVY9"/>
<keyword evidence="3" id="KW-1185">Reference proteome</keyword>
<dbReference type="PANTHER" id="PTHR41800">
    <property type="entry name" value="EXPRESSED PROTEIN"/>
    <property type="match status" value="1"/>
</dbReference>
<evidence type="ECO:0000256" key="1">
    <source>
        <dbReference type="SAM" id="MobiDB-lite"/>
    </source>
</evidence>
<dbReference type="Proteomes" id="UP000192927">
    <property type="component" value="Unassembled WGS sequence"/>
</dbReference>
<dbReference type="EMBL" id="FWEW01000486">
    <property type="protein sequence ID" value="SLM35027.1"/>
    <property type="molecule type" value="Genomic_DNA"/>
</dbReference>
<evidence type="ECO:0000313" key="2">
    <source>
        <dbReference type="EMBL" id="SLM35027.1"/>
    </source>
</evidence>
<dbReference type="Pfam" id="PF15932">
    <property type="entry name" value="DUF4748"/>
    <property type="match status" value="1"/>
</dbReference>